<name>A0A919EAU8_9ACTN</name>
<dbReference type="AlphaFoldDB" id="A0A919EAU8"/>
<gene>
    <name evidence="2" type="ORF">GCM10010218_18490</name>
</gene>
<dbReference type="RefSeq" id="WP_190128927.1">
    <property type="nucleotide sequence ID" value="NZ_BNBD01000002.1"/>
</dbReference>
<evidence type="ECO:0000313" key="3">
    <source>
        <dbReference type="Proteomes" id="UP000638313"/>
    </source>
</evidence>
<organism evidence="2 3">
    <name type="scientific">Streptomyces mashuensis</name>
    <dbReference type="NCBI Taxonomy" id="33904"/>
    <lineage>
        <taxon>Bacteria</taxon>
        <taxon>Bacillati</taxon>
        <taxon>Actinomycetota</taxon>
        <taxon>Actinomycetes</taxon>
        <taxon>Kitasatosporales</taxon>
        <taxon>Streptomycetaceae</taxon>
        <taxon>Streptomyces</taxon>
    </lineage>
</organism>
<feature type="region of interest" description="Disordered" evidence="1">
    <location>
        <begin position="108"/>
        <end position="157"/>
    </location>
</feature>
<evidence type="ECO:0000313" key="2">
    <source>
        <dbReference type="EMBL" id="GHF37227.1"/>
    </source>
</evidence>
<keyword evidence="3" id="KW-1185">Reference proteome</keyword>
<accession>A0A919EAU8</accession>
<reference evidence="2" key="1">
    <citation type="journal article" date="2014" name="Int. J. Syst. Evol. Microbiol.">
        <title>Complete genome sequence of Corynebacterium casei LMG S-19264T (=DSM 44701T), isolated from a smear-ripened cheese.</title>
        <authorList>
            <consortium name="US DOE Joint Genome Institute (JGI-PGF)"/>
            <person name="Walter F."/>
            <person name="Albersmeier A."/>
            <person name="Kalinowski J."/>
            <person name="Ruckert C."/>
        </authorList>
    </citation>
    <scope>NUCLEOTIDE SEQUENCE</scope>
    <source>
        <strain evidence="2">JCM 4059</strain>
    </source>
</reference>
<dbReference type="EMBL" id="BNBD01000002">
    <property type="protein sequence ID" value="GHF37227.1"/>
    <property type="molecule type" value="Genomic_DNA"/>
</dbReference>
<reference evidence="2" key="2">
    <citation type="submission" date="2020-09" db="EMBL/GenBank/DDBJ databases">
        <authorList>
            <person name="Sun Q."/>
            <person name="Ohkuma M."/>
        </authorList>
    </citation>
    <scope>NUCLEOTIDE SEQUENCE</scope>
    <source>
        <strain evidence="2">JCM 4059</strain>
    </source>
</reference>
<sequence length="157" mass="17504">MDLKAELEQLQTFRGEVERILSGLKESSGAPGRMDDHKLGGAVFGSNFDEVQAFYTVYNEVHGQLKTLSQLMQDQIEALQTAVLAAEVGYANVDEDLRKRLLEIEKRTREHYNPKLDPNKKAAEHAQQEAREAEKAKKAAKDGKKGSNPDNHEADLG</sequence>
<dbReference type="Proteomes" id="UP000638313">
    <property type="component" value="Unassembled WGS sequence"/>
</dbReference>
<proteinExistence type="predicted"/>
<protein>
    <submittedName>
        <fullName evidence="2">Uncharacterized protein</fullName>
    </submittedName>
</protein>
<evidence type="ECO:0000256" key="1">
    <source>
        <dbReference type="SAM" id="MobiDB-lite"/>
    </source>
</evidence>
<comment type="caution">
    <text evidence="2">The sequence shown here is derived from an EMBL/GenBank/DDBJ whole genome shotgun (WGS) entry which is preliminary data.</text>
</comment>